<dbReference type="SUPFAM" id="SSF56935">
    <property type="entry name" value="Porins"/>
    <property type="match status" value="1"/>
</dbReference>
<feature type="signal peptide" evidence="10">
    <location>
        <begin position="1"/>
        <end position="27"/>
    </location>
</feature>
<evidence type="ECO:0000256" key="10">
    <source>
        <dbReference type="SAM" id="SignalP"/>
    </source>
</evidence>
<dbReference type="EMBL" id="CP010836">
    <property type="protein sequence ID" value="AJP71987.1"/>
    <property type="molecule type" value="Genomic_DNA"/>
</dbReference>
<dbReference type="RefSeq" id="WP_044331858.1">
    <property type="nucleotide sequence ID" value="NZ_CP010836.1"/>
</dbReference>
<dbReference type="Pfam" id="PF00593">
    <property type="entry name" value="TonB_dep_Rec_b-barrel"/>
    <property type="match status" value="1"/>
</dbReference>
<dbReference type="NCBIfam" id="TIGR01782">
    <property type="entry name" value="TonB-Xanth-Caul"/>
    <property type="match status" value="1"/>
</dbReference>
<dbReference type="PANTHER" id="PTHR40980:SF3">
    <property type="entry name" value="TONB-DEPENDENT RECEPTOR-LIKE BETA-BARREL DOMAIN-CONTAINING PROTEIN"/>
    <property type="match status" value="1"/>
</dbReference>
<dbReference type="AlphaFoldDB" id="A0A7U4J823"/>
<dbReference type="InterPro" id="IPR039426">
    <property type="entry name" value="TonB-dep_rcpt-like"/>
</dbReference>
<evidence type="ECO:0000256" key="5">
    <source>
        <dbReference type="ARBA" id="ARBA00023077"/>
    </source>
</evidence>
<reference evidence="13 14" key="1">
    <citation type="journal article" date="2015" name="Int. J. Syst. Evol. Microbiol.">
        <title>Sphingomonas hengshuiensis sp. nov., isolated from lake wetland.</title>
        <authorList>
            <person name="Wei S."/>
            <person name="Wang T."/>
            <person name="Liu H."/>
            <person name="Zhang C."/>
            <person name="Guo J."/>
            <person name="Wang Q."/>
            <person name="Liang K."/>
            <person name="Zhang Z."/>
        </authorList>
    </citation>
    <scope>NUCLEOTIDE SEQUENCE [LARGE SCALE GENOMIC DNA]</scope>
    <source>
        <strain evidence="13 14">WHSC-8</strain>
    </source>
</reference>
<dbReference type="InterPro" id="IPR037066">
    <property type="entry name" value="Plug_dom_sf"/>
</dbReference>
<evidence type="ECO:0000259" key="11">
    <source>
        <dbReference type="Pfam" id="PF00593"/>
    </source>
</evidence>
<keyword evidence="5 9" id="KW-0798">TonB box</keyword>
<proteinExistence type="inferred from homology"/>
<dbReference type="CDD" id="cd01347">
    <property type="entry name" value="ligand_gated_channel"/>
    <property type="match status" value="1"/>
</dbReference>
<keyword evidence="3 8" id="KW-1134">Transmembrane beta strand</keyword>
<organism evidence="13 14">
    <name type="scientific">Sphingomonas hengshuiensis</name>
    <dbReference type="NCBI Taxonomy" id="1609977"/>
    <lineage>
        <taxon>Bacteria</taxon>
        <taxon>Pseudomonadati</taxon>
        <taxon>Pseudomonadota</taxon>
        <taxon>Alphaproteobacteria</taxon>
        <taxon>Sphingomonadales</taxon>
        <taxon>Sphingomonadaceae</taxon>
        <taxon>Sphingomonas</taxon>
    </lineage>
</organism>
<dbReference type="GO" id="GO:0009279">
    <property type="term" value="C:cell outer membrane"/>
    <property type="evidence" value="ECO:0007669"/>
    <property type="project" value="UniProtKB-SubCell"/>
</dbReference>
<reference evidence="13 14" key="2">
    <citation type="submission" date="2015-02" db="EMBL/GenBank/DDBJ databases">
        <title>The complete genome of Sphingomonas hengshuiensis sp. WHSC-8 isolated from soil of Hengshui Lake.</title>
        <authorList>
            <person name="Wei S."/>
            <person name="Guo J."/>
            <person name="Su C."/>
            <person name="Wu R."/>
            <person name="Zhang Z."/>
            <person name="Liang K."/>
            <person name="Li H."/>
            <person name="Wang T."/>
            <person name="Liu H."/>
            <person name="Zhang C."/>
            <person name="Li Z."/>
            <person name="Wang Q."/>
            <person name="Meng J."/>
        </authorList>
    </citation>
    <scope>NUCLEOTIDE SEQUENCE [LARGE SCALE GENOMIC DNA]</scope>
    <source>
        <strain evidence="13 14">WHSC-8</strain>
    </source>
</reference>
<evidence type="ECO:0000256" key="8">
    <source>
        <dbReference type="PROSITE-ProRule" id="PRU01360"/>
    </source>
</evidence>
<dbReference type="InterPro" id="IPR000531">
    <property type="entry name" value="Beta-barrel_TonB"/>
</dbReference>
<sequence>MALTTFGASSRLALLASTALIASAAHAQDVPAQPAETLDTGAQEEIVVTGFRGSLERALEIKRQNTGVVDTIVAEDIAKFPDNNLAESIQRVPGIAISRDQGQGRSISVRGLGGDFTATRINGMESQATTDGYNGANRSRGFDFNVFASELFSQIDVRKTASADLPEGSLGATVDLTTSRPLSFNGTVLTLSAQVGYNDQAKKADPRIAGVFATQNRDGTFGVLLSAAYSRASGNYQQSNSGDWNQGTGDGGFCNPTATPAACAGTNVAVFNQVNNGTVYNPRFPRYVQGVGKTERLGVTGSAQWKPVDGTEVVLDVLYSKFKVDRDDWALEPIGFSRAASQGGKPETIIRDGVVDSNNSLVYGLFDNVDLRSEHNRDNFTTEFLQATLSGKQELSDRLSMSALVGHSRSDFDNFVDISTQIDSFNVDNFSYDLRPLGQNAPKINWGVDVTNPNNWYFGPRVTQPGGTGATGPEIRLRPNYIQNRNTTARLDFTFAATDVLKLRAGGEFKKYEFASQALRYVQGEANFPAIPAGYTIASLTEQFCGFGAFTMPDGNTKCWTAPNISAFQDAYQIFSNTGRTELSSTVSAARGDNRAITEKDWALYGMAMLDTQLGDMRLRGNLGGRYVITEQQSNFLTTVPTTVNASGVVPTEVNRTYRNFLPSINLVLDPTDKLSVRLAAAKVIARPPLGNLAGATTVSVSGGSRTVSTGNAYLDPFKSDNLDLSVEWYPARGAIVSVGAFYKNISTYIQSNTVTAPYSSTGLPIELLAGTNVTPDTDFVITNVVNTPGGPLKGVEFNVQQQLTFLPGFLSNFGVLANYTYVDSSIKYRAGTALVTATLLNLSKNSLNGTLYYEQGGFQTRVSANYRDKFLTGVPASFNQDVSGTRAATYVDASISYEVIKNLTISLEGINLTNQADVQYTSSTADRWVNYRLNGRQFYLGLRTTF</sequence>
<dbReference type="Pfam" id="PF07715">
    <property type="entry name" value="Plug"/>
    <property type="match status" value="1"/>
</dbReference>
<evidence type="ECO:0000256" key="6">
    <source>
        <dbReference type="ARBA" id="ARBA00023136"/>
    </source>
</evidence>
<evidence type="ECO:0000313" key="14">
    <source>
        <dbReference type="Proteomes" id="UP000032300"/>
    </source>
</evidence>
<evidence type="ECO:0008006" key="15">
    <source>
        <dbReference type="Google" id="ProtNLM"/>
    </source>
</evidence>
<dbReference type="InterPro" id="IPR036942">
    <property type="entry name" value="Beta-barrel_TonB_sf"/>
</dbReference>
<accession>A0A7U4J823</accession>
<evidence type="ECO:0000256" key="7">
    <source>
        <dbReference type="ARBA" id="ARBA00023237"/>
    </source>
</evidence>
<dbReference type="OrthoDB" id="5476657at2"/>
<evidence type="ECO:0000256" key="1">
    <source>
        <dbReference type="ARBA" id="ARBA00004571"/>
    </source>
</evidence>
<keyword evidence="7 8" id="KW-0998">Cell outer membrane</keyword>
<dbReference type="PANTHER" id="PTHR40980">
    <property type="entry name" value="PLUG DOMAIN-CONTAINING PROTEIN"/>
    <property type="match status" value="1"/>
</dbReference>
<dbReference type="Gene3D" id="2.170.130.10">
    <property type="entry name" value="TonB-dependent receptor, plug domain"/>
    <property type="match status" value="1"/>
</dbReference>
<evidence type="ECO:0000313" key="13">
    <source>
        <dbReference type="EMBL" id="AJP71987.1"/>
    </source>
</evidence>
<evidence type="ECO:0000256" key="2">
    <source>
        <dbReference type="ARBA" id="ARBA00022448"/>
    </source>
</evidence>
<feature type="domain" description="TonB-dependent receptor plug" evidence="12">
    <location>
        <begin position="62"/>
        <end position="172"/>
    </location>
</feature>
<dbReference type="PROSITE" id="PS52016">
    <property type="entry name" value="TONB_DEPENDENT_REC_3"/>
    <property type="match status" value="1"/>
</dbReference>
<evidence type="ECO:0000256" key="3">
    <source>
        <dbReference type="ARBA" id="ARBA00022452"/>
    </source>
</evidence>
<keyword evidence="14" id="KW-1185">Reference proteome</keyword>
<dbReference type="InterPro" id="IPR012910">
    <property type="entry name" value="Plug_dom"/>
</dbReference>
<keyword evidence="2 8" id="KW-0813">Transport</keyword>
<keyword evidence="10" id="KW-0732">Signal</keyword>
<dbReference type="KEGG" id="sphi:TS85_09630"/>
<comment type="similarity">
    <text evidence="8 9">Belongs to the TonB-dependent receptor family.</text>
</comment>
<keyword evidence="4 8" id="KW-0812">Transmembrane</keyword>
<dbReference type="InterPro" id="IPR010104">
    <property type="entry name" value="TonB_rcpt_bac"/>
</dbReference>
<protein>
    <recommendedName>
        <fullName evidence="15">TonB-dependent receptor</fullName>
    </recommendedName>
</protein>
<evidence type="ECO:0000256" key="9">
    <source>
        <dbReference type="RuleBase" id="RU003357"/>
    </source>
</evidence>
<dbReference type="Proteomes" id="UP000032300">
    <property type="component" value="Chromosome"/>
</dbReference>
<gene>
    <name evidence="13" type="ORF">TS85_09630</name>
</gene>
<feature type="chain" id="PRO_5031196710" description="TonB-dependent receptor" evidence="10">
    <location>
        <begin position="28"/>
        <end position="947"/>
    </location>
</feature>
<evidence type="ECO:0000259" key="12">
    <source>
        <dbReference type="Pfam" id="PF07715"/>
    </source>
</evidence>
<dbReference type="Gene3D" id="2.40.170.20">
    <property type="entry name" value="TonB-dependent receptor, beta-barrel domain"/>
    <property type="match status" value="1"/>
</dbReference>
<keyword evidence="6 8" id="KW-0472">Membrane</keyword>
<name>A0A7U4J823_9SPHN</name>
<feature type="domain" description="TonB-dependent receptor-like beta-barrel" evidence="11">
    <location>
        <begin position="451"/>
        <end position="913"/>
    </location>
</feature>
<comment type="subcellular location">
    <subcellularLocation>
        <location evidence="1 8">Cell outer membrane</location>
        <topology evidence="1 8">Multi-pass membrane protein</topology>
    </subcellularLocation>
</comment>
<evidence type="ECO:0000256" key="4">
    <source>
        <dbReference type="ARBA" id="ARBA00022692"/>
    </source>
</evidence>